<evidence type="ECO:0000313" key="1">
    <source>
        <dbReference type="EMBL" id="MDZ5759915.1"/>
    </source>
</evidence>
<dbReference type="EMBL" id="JAVBVO010000004">
    <property type="protein sequence ID" value="MDZ5759915.1"/>
    <property type="molecule type" value="Genomic_DNA"/>
</dbReference>
<reference evidence="1" key="1">
    <citation type="submission" date="2023-08" db="EMBL/GenBank/DDBJ databases">
        <title>Genomic characterization of piscicolin 126 produced by Carnobacterium maltaromaticum CM22 strain isolated from salmon (Salmo salar).</title>
        <authorList>
            <person name="Gonzalez-Gragera E."/>
            <person name="Garcia-Lopez J.D."/>
            <person name="Teso-Perez C."/>
            <person name="Gimenez-Hernandez I."/>
            <person name="Peralta-Sanchez J.M."/>
            <person name="Valdivia E."/>
            <person name="Montalban-Lopez M."/>
            <person name="Martin-Platero A.M."/>
            <person name="Banos A."/>
            <person name="Martinez-Bueno M."/>
        </authorList>
    </citation>
    <scope>NUCLEOTIDE SEQUENCE</scope>
    <source>
        <strain evidence="1">CM22</strain>
    </source>
</reference>
<dbReference type="RefSeq" id="WP_322809496.1">
    <property type="nucleotide sequence ID" value="NZ_JAVBVO010000004.1"/>
</dbReference>
<evidence type="ECO:0000313" key="2">
    <source>
        <dbReference type="Proteomes" id="UP001290462"/>
    </source>
</evidence>
<proteinExistence type="predicted"/>
<dbReference type="Proteomes" id="UP001290462">
    <property type="component" value="Unassembled WGS sequence"/>
</dbReference>
<protein>
    <recommendedName>
        <fullName evidence="3">Lipoprotein</fullName>
    </recommendedName>
</protein>
<accession>A0AAW9K243</accession>
<name>A0AAW9K243_CARML</name>
<organism evidence="1 2">
    <name type="scientific">Carnobacterium maltaromaticum</name>
    <name type="common">Carnobacterium piscicola</name>
    <dbReference type="NCBI Taxonomy" id="2751"/>
    <lineage>
        <taxon>Bacteria</taxon>
        <taxon>Bacillati</taxon>
        <taxon>Bacillota</taxon>
        <taxon>Bacilli</taxon>
        <taxon>Lactobacillales</taxon>
        <taxon>Carnobacteriaceae</taxon>
        <taxon>Carnobacterium</taxon>
    </lineage>
</organism>
<evidence type="ECO:0008006" key="3">
    <source>
        <dbReference type="Google" id="ProtNLM"/>
    </source>
</evidence>
<sequence length="134" mass="15734">MKKRILIIFCFFLTCFITISNYSQPKTSLSKLEKNEINLNNLDRKEYFIADVIEDENSYFLLLSKDMPKSKLEMTIDSSYALKKNQLKNQIPNKGEVIYLYFKKGTFIEQKTDPTTIFGDIVKVDLFYDTKKGE</sequence>
<gene>
    <name evidence="1" type="ORF">RAK27_14730</name>
</gene>
<dbReference type="AlphaFoldDB" id="A0AAW9K243"/>
<comment type="caution">
    <text evidence="1">The sequence shown here is derived from an EMBL/GenBank/DDBJ whole genome shotgun (WGS) entry which is preliminary data.</text>
</comment>